<sequence length="215" mass="25164">MRGMSGNQFFLKYYDCSEEEIKFIKFFKGLAPIQFVIISRLNDIESQEFVCALVKFTKKIKIKKPDFFDYLSYHPVWESVTNNKHIIQIFEGKDYVFDGDIPISGISNQKNLQRSSGAQEYDTELSNICIENGLTYHLSYEEAYNLKEKNIYHCHMEFPNRHIISGVGTTKELARRDATLSAISTIRENTVMKKDLNIDENFLPFEVKEEFQENH</sequence>
<dbReference type="Gene3D" id="3.40.1310.20">
    <property type="match status" value="1"/>
</dbReference>
<organism evidence="1 2">
    <name type="scientific">Blepharisma stoltei</name>
    <dbReference type="NCBI Taxonomy" id="1481888"/>
    <lineage>
        <taxon>Eukaryota</taxon>
        <taxon>Sar</taxon>
        <taxon>Alveolata</taxon>
        <taxon>Ciliophora</taxon>
        <taxon>Postciliodesmatophora</taxon>
        <taxon>Heterotrichea</taxon>
        <taxon>Heterotrichida</taxon>
        <taxon>Blepharismidae</taxon>
        <taxon>Blepharisma</taxon>
    </lineage>
</organism>
<evidence type="ECO:0000313" key="2">
    <source>
        <dbReference type="Proteomes" id="UP001162131"/>
    </source>
</evidence>
<comment type="caution">
    <text evidence="1">The sequence shown here is derived from an EMBL/GenBank/DDBJ whole genome shotgun (WGS) entry which is preliminary data.</text>
</comment>
<accession>A0AAU9IJ12</accession>
<dbReference type="AlphaFoldDB" id="A0AAU9IJ12"/>
<protein>
    <recommendedName>
        <fullName evidence="3">DRBM domain-containing protein</fullName>
    </recommendedName>
</protein>
<evidence type="ECO:0008006" key="3">
    <source>
        <dbReference type="Google" id="ProtNLM"/>
    </source>
</evidence>
<dbReference type="Proteomes" id="UP001162131">
    <property type="component" value="Unassembled WGS sequence"/>
</dbReference>
<proteinExistence type="predicted"/>
<name>A0AAU9IJ12_9CILI</name>
<gene>
    <name evidence="1" type="ORF">BSTOLATCC_MIC11439</name>
</gene>
<dbReference type="SUPFAM" id="SSF55464">
    <property type="entry name" value="Origin of replication-binding domain, RBD-like"/>
    <property type="match status" value="1"/>
</dbReference>
<dbReference type="EMBL" id="CAJZBQ010000012">
    <property type="protein sequence ID" value="CAG9314432.1"/>
    <property type="molecule type" value="Genomic_DNA"/>
</dbReference>
<reference evidence="1" key="1">
    <citation type="submission" date="2021-09" db="EMBL/GenBank/DDBJ databases">
        <authorList>
            <consortium name="AG Swart"/>
            <person name="Singh M."/>
            <person name="Singh A."/>
            <person name="Seah K."/>
            <person name="Emmerich C."/>
        </authorList>
    </citation>
    <scope>NUCLEOTIDE SEQUENCE</scope>
    <source>
        <strain evidence="1">ATCC30299</strain>
    </source>
</reference>
<keyword evidence="2" id="KW-1185">Reference proteome</keyword>
<evidence type="ECO:0000313" key="1">
    <source>
        <dbReference type="EMBL" id="CAG9314432.1"/>
    </source>
</evidence>